<feature type="signal peptide" evidence="5">
    <location>
        <begin position="1"/>
        <end position="16"/>
    </location>
</feature>
<dbReference type="Gene3D" id="3.90.70.10">
    <property type="entry name" value="Cysteine proteinases"/>
    <property type="match status" value="1"/>
</dbReference>
<keyword evidence="8" id="KW-1185">Reference proteome</keyword>
<comment type="similarity">
    <text evidence="1">Belongs to the peptidase C1 family.</text>
</comment>
<dbReference type="InterPro" id="IPR038765">
    <property type="entry name" value="Papain-like_cys_pep_sf"/>
</dbReference>
<reference evidence="7" key="1">
    <citation type="submission" date="2022-01" db="EMBL/GenBank/DDBJ databases">
        <authorList>
            <person name="Braso-Vives M."/>
        </authorList>
    </citation>
    <scope>NUCLEOTIDE SEQUENCE</scope>
</reference>
<evidence type="ECO:0000256" key="3">
    <source>
        <dbReference type="ARBA" id="ARBA00022801"/>
    </source>
</evidence>
<dbReference type="GO" id="GO:0008234">
    <property type="term" value="F:cysteine-type peptidase activity"/>
    <property type="evidence" value="ECO:0007669"/>
    <property type="project" value="UniProtKB-KW"/>
</dbReference>
<feature type="chain" id="PRO_5035450030" evidence="5">
    <location>
        <begin position="17"/>
        <end position="706"/>
    </location>
</feature>
<dbReference type="CDD" id="cd02620">
    <property type="entry name" value="Peptidase_C1A_CathepsinB"/>
    <property type="match status" value="1"/>
</dbReference>
<dbReference type="GO" id="GO:0006508">
    <property type="term" value="P:proteolysis"/>
    <property type="evidence" value="ECO:0007669"/>
    <property type="project" value="UniProtKB-KW"/>
</dbReference>
<keyword evidence="5" id="KW-0732">Signal</keyword>
<dbReference type="InterPro" id="IPR000668">
    <property type="entry name" value="Peptidase_C1A_C"/>
</dbReference>
<feature type="domain" description="Peptidase C1A papain C-terminal" evidence="6">
    <location>
        <begin position="483"/>
        <end position="702"/>
    </location>
</feature>
<evidence type="ECO:0000313" key="8">
    <source>
        <dbReference type="Proteomes" id="UP000838412"/>
    </source>
</evidence>
<keyword evidence="2" id="KW-0645">Protease</keyword>
<keyword evidence="3" id="KW-0378">Hydrolase</keyword>
<proteinExistence type="inferred from homology"/>
<dbReference type="PRINTS" id="PR00705">
    <property type="entry name" value="PAPAIN"/>
</dbReference>
<dbReference type="PANTHER" id="PTHR12411">
    <property type="entry name" value="CYSTEINE PROTEASE FAMILY C1-RELATED"/>
    <property type="match status" value="1"/>
</dbReference>
<dbReference type="InterPro" id="IPR000169">
    <property type="entry name" value="Pept_cys_AS"/>
</dbReference>
<name>A0A8K0AC46_BRALA</name>
<protein>
    <submittedName>
        <fullName evidence="7">CTSB protein</fullName>
    </submittedName>
</protein>
<evidence type="ECO:0000313" key="7">
    <source>
        <dbReference type="EMBL" id="CAH1271242.1"/>
    </source>
</evidence>
<gene>
    <name evidence="7" type="primary">CTSB</name>
    <name evidence="7" type="ORF">BLAG_LOCUS23326</name>
</gene>
<evidence type="ECO:0000256" key="4">
    <source>
        <dbReference type="ARBA" id="ARBA00022807"/>
    </source>
</evidence>
<organism evidence="7 8">
    <name type="scientific">Branchiostoma lanceolatum</name>
    <name type="common">Common lancelet</name>
    <name type="synonym">Amphioxus lanceolatum</name>
    <dbReference type="NCBI Taxonomy" id="7740"/>
    <lineage>
        <taxon>Eukaryota</taxon>
        <taxon>Metazoa</taxon>
        <taxon>Chordata</taxon>
        <taxon>Cephalochordata</taxon>
        <taxon>Leptocardii</taxon>
        <taxon>Amphioxiformes</taxon>
        <taxon>Branchiostomatidae</taxon>
        <taxon>Branchiostoma</taxon>
    </lineage>
</organism>
<keyword evidence="4" id="KW-0788">Thiol protease</keyword>
<dbReference type="InterPro" id="IPR013128">
    <property type="entry name" value="Peptidase_C1A"/>
</dbReference>
<dbReference type="PROSITE" id="PS00639">
    <property type="entry name" value="THIOL_PROTEASE_HIS"/>
    <property type="match status" value="1"/>
</dbReference>
<dbReference type="InterPro" id="IPR025660">
    <property type="entry name" value="Pept_his_AS"/>
</dbReference>
<sequence length="706" mass="80006">MRLLVCVLLVTMAVMATLIDDSEGSSQRYYRRRSIRRHYRRRSHHYRRRSNLSEGHDIQEKTEQLAGLLDDISVDLEDISQEVEHVSVEWKQVATHENGLPYNALGSPMFVAPRPTDQKAINLMCNLIQETPLLPNVEHKEEDVTAPNWDLLYADRSEDMAVCCKVEGNEQELCIETLRQKTVDQYCYFWDHSMENALGVNEPCCEETGEGRVQCMDQARFGFDVDIHDADRTIELLQVPASQNIIQIIEKTKSPPAFDNKFCTWAKQQPHLDTTFEEATLQKLDPMQKISEVTRKLISCCYIDDDEPAIDQCMKSAREESIDQLCFEQHVLETGLPLIGPSVVTNIPAGLKAMMSYKDDIPAHPCCQRSYINRYSCFSQEWRGFEASRDTLDHTAEIAQYKEKYNQLKSKIAAKIDFEKTSCDTWYGGKVLPESVEEMKPEAGQNFEGWTEADLKGLCGTILDDPDKDKIPFKLHDVSNLELPESFDAREQWPNCVEPIRNQGHCGSCWAFAATEVLSDRFCIQSHGQVKVDLSPQYMVSCDRSDYGCNGGYLSHAWNFLQTKGTVTNGCMPYASQKGQVPSCSSTCIPGSTDGFGKYKARESYRIHNDVKQIQMDIMTNGPVETAFTVYKDFMQYSGGVYRHEGGRELGGHAVKIVGWGEEDGVQFWRVANSWGPVWGEEGYFRIQVGDSEFGKSVFGGIAKTS</sequence>
<accession>A0A8K0AC46</accession>
<evidence type="ECO:0000256" key="1">
    <source>
        <dbReference type="ARBA" id="ARBA00008455"/>
    </source>
</evidence>
<dbReference type="Proteomes" id="UP000838412">
    <property type="component" value="Chromosome 8"/>
</dbReference>
<dbReference type="EMBL" id="OV696693">
    <property type="protein sequence ID" value="CAH1271242.1"/>
    <property type="molecule type" value="Genomic_DNA"/>
</dbReference>
<dbReference type="SUPFAM" id="SSF54001">
    <property type="entry name" value="Cysteine proteinases"/>
    <property type="match status" value="1"/>
</dbReference>
<evidence type="ECO:0000256" key="5">
    <source>
        <dbReference type="SAM" id="SignalP"/>
    </source>
</evidence>
<evidence type="ECO:0000256" key="2">
    <source>
        <dbReference type="ARBA" id="ARBA00022670"/>
    </source>
</evidence>
<dbReference type="AlphaFoldDB" id="A0A8K0AC46"/>
<dbReference type="Pfam" id="PF00112">
    <property type="entry name" value="Peptidase_C1"/>
    <property type="match status" value="1"/>
</dbReference>
<dbReference type="PROSITE" id="PS00139">
    <property type="entry name" value="THIOL_PROTEASE_CYS"/>
    <property type="match status" value="1"/>
</dbReference>
<dbReference type="OrthoDB" id="3789175at2759"/>
<evidence type="ECO:0000259" key="6">
    <source>
        <dbReference type="SMART" id="SM00645"/>
    </source>
</evidence>
<dbReference type="SMART" id="SM00645">
    <property type="entry name" value="Pept_C1"/>
    <property type="match status" value="1"/>
</dbReference>